<name>A0A250KX11_9GAMM</name>
<accession>A0A250KX11</accession>
<sequence length="83" mass="9230">MVVFQGVLFLFFGVGLIVMDWRSLKTGWLPCGSNGLKGRLEFTRAGQPLGYWVMFALYGIGGAWLVIYSLRLLAGHAEPLPLR</sequence>
<dbReference type="AlphaFoldDB" id="A0A250KX11"/>
<evidence type="ECO:0000256" key="1">
    <source>
        <dbReference type="SAM" id="Phobius"/>
    </source>
</evidence>
<reference evidence="2 3" key="1">
    <citation type="submission" date="2016-12" db="EMBL/GenBank/DDBJ databases">
        <title>Genome sequencing of Methylocaldum marinum.</title>
        <authorList>
            <person name="Takeuchi M."/>
            <person name="Kamagata Y."/>
            <person name="Hiraoka S."/>
            <person name="Oshima K."/>
            <person name="Hattori M."/>
            <person name="Iwasaki W."/>
        </authorList>
    </citation>
    <scope>NUCLEOTIDE SEQUENCE [LARGE SCALE GENOMIC DNA]</scope>
    <source>
        <strain evidence="2 3">S8</strain>
    </source>
</reference>
<dbReference type="Proteomes" id="UP000266313">
    <property type="component" value="Chromosome"/>
</dbReference>
<evidence type="ECO:0000313" key="2">
    <source>
        <dbReference type="EMBL" id="BBA36132.1"/>
    </source>
</evidence>
<organism evidence="2 3">
    <name type="scientific">Methylocaldum marinum</name>
    <dbReference type="NCBI Taxonomy" id="1432792"/>
    <lineage>
        <taxon>Bacteria</taxon>
        <taxon>Pseudomonadati</taxon>
        <taxon>Pseudomonadota</taxon>
        <taxon>Gammaproteobacteria</taxon>
        <taxon>Methylococcales</taxon>
        <taxon>Methylococcaceae</taxon>
        <taxon>Methylocaldum</taxon>
    </lineage>
</organism>
<keyword evidence="1" id="KW-1133">Transmembrane helix</keyword>
<evidence type="ECO:0000313" key="3">
    <source>
        <dbReference type="Proteomes" id="UP000266313"/>
    </source>
</evidence>
<keyword evidence="1" id="KW-0812">Transmembrane</keyword>
<protein>
    <submittedName>
        <fullName evidence="2">Uncharacterized protein</fullName>
    </submittedName>
</protein>
<feature type="transmembrane region" description="Helical" evidence="1">
    <location>
        <begin position="49"/>
        <end position="74"/>
    </location>
</feature>
<gene>
    <name evidence="2" type="ORF">sS8_4202</name>
</gene>
<dbReference type="EMBL" id="AP017928">
    <property type="protein sequence ID" value="BBA36132.1"/>
    <property type="molecule type" value="Genomic_DNA"/>
</dbReference>
<proteinExistence type="predicted"/>
<dbReference type="KEGG" id="mmai:sS8_4202"/>
<keyword evidence="1" id="KW-0472">Membrane</keyword>
<keyword evidence="3" id="KW-1185">Reference proteome</keyword>
<dbReference type="OrthoDB" id="7064457at2"/>